<protein>
    <submittedName>
        <fullName evidence="6">Plant intracellular Ras-group-related LRR protein 5</fullName>
    </submittedName>
</protein>
<dbReference type="GO" id="GO:0005737">
    <property type="term" value="C:cytoplasm"/>
    <property type="evidence" value="ECO:0007669"/>
    <property type="project" value="TreeGrafter"/>
</dbReference>
<dbReference type="PANTHER" id="PTHR48051">
    <property type="match status" value="1"/>
</dbReference>
<evidence type="ECO:0000256" key="3">
    <source>
        <dbReference type="ARBA" id="ARBA00023786"/>
    </source>
</evidence>
<feature type="domain" description="Disease resistance R13L4/SHOC-2-like LRR" evidence="5">
    <location>
        <begin position="274"/>
        <end position="388"/>
    </location>
</feature>
<keyword evidence="2" id="KW-0677">Repeat</keyword>
<sequence length="491" mass="54554">MDQEPPSPAFFETVQEIMSIYRSLPPRASIEEVEAAKSVLETVNSEEQMKLEEITKQKAPQDVPEELFSVLQQVRRTMVLFQSYELRREALHVVELGNMFQTFDRLIRKASPLVSEDTLNKQHIVVFGHPIEERGSIFSEESLVKENDDEESEATVLSSDGGDSGKLSMMQVAALIENSAKSGAAVVDLKGKLMDRMESLPVSIGKLSDVTELDLSENRIAALPPTIGGLGALRKLDIHSNQLTNLPDSFGELINLTDLDLRANSLRSLPASFGYLINLVNLDLSLNHFAHLPDTIGNLTCLKRLNAETNELSEVPYTIGSCASLVELRLDFNKIRGLPEAIGKLECLEILTLHYNRVQRFPTTMGNLSNLKELDVSFNELEYIPENLCSAPSLKKLIVGKNFADLRALPISIGNLEMLEELDISDNQIRVLPDSFRFLSNLSVFRADDTPLELPPQEVAKLGAEAVVQFMNDFVAMKDAQALSSKKKSRS</sequence>
<proteinExistence type="inferred from homology"/>
<dbReference type="Pfam" id="PF13855">
    <property type="entry name" value="LRR_8"/>
    <property type="match status" value="1"/>
</dbReference>
<dbReference type="Pfam" id="PF00560">
    <property type="entry name" value="LRR_1"/>
    <property type="match status" value="1"/>
</dbReference>
<accession>A0A6A1VZ69</accession>
<keyword evidence="1" id="KW-0433">Leucine-rich repeat</keyword>
<dbReference type="PROSITE" id="PS51450">
    <property type="entry name" value="LRR"/>
    <property type="match status" value="2"/>
</dbReference>
<dbReference type="InterPro" id="IPR050216">
    <property type="entry name" value="LRR_domain-containing"/>
</dbReference>
<evidence type="ECO:0000313" key="7">
    <source>
        <dbReference type="Proteomes" id="UP000516437"/>
    </source>
</evidence>
<dbReference type="EMBL" id="RXIC02000022">
    <property type="protein sequence ID" value="KAB1215880.1"/>
    <property type="molecule type" value="Genomic_DNA"/>
</dbReference>
<keyword evidence="7" id="KW-1185">Reference proteome</keyword>
<evidence type="ECO:0000256" key="2">
    <source>
        <dbReference type="ARBA" id="ARBA00022737"/>
    </source>
</evidence>
<dbReference type="Proteomes" id="UP000516437">
    <property type="component" value="Chromosome 4"/>
</dbReference>
<gene>
    <name evidence="6" type="ORF">CJ030_MR4G010995</name>
</gene>
<dbReference type="SMART" id="SM00365">
    <property type="entry name" value="LRR_SD22"/>
    <property type="match status" value="3"/>
</dbReference>
<evidence type="ECO:0000256" key="1">
    <source>
        <dbReference type="ARBA" id="ARBA00022614"/>
    </source>
</evidence>
<dbReference type="PANTHER" id="PTHR48051:SF54">
    <property type="entry name" value="LEUCINE-RICH REPEAT-CONTAINING PROTEIN"/>
    <property type="match status" value="1"/>
</dbReference>
<dbReference type="OrthoDB" id="1668230at2759"/>
<name>A0A6A1VZ69_9ROSI</name>
<dbReference type="AlphaFoldDB" id="A0A6A1VZ69"/>
<evidence type="ECO:0000313" key="6">
    <source>
        <dbReference type="EMBL" id="KAB1215880.1"/>
    </source>
</evidence>
<dbReference type="SMART" id="SM00369">
    <property type="entry name" value="LRR_TYP"/>
    <property type="match status" value="8"/>
</dbReference>
<dbReference type="SMART" id="SM00364">
    <property type="entry name" value="LRR_BAC"/>
    <property type="match status" value="7"/>
</dbReference>
<dbReference type="InterPro" id="IPR001611">
    <property type="entry name" value="Leu-rich_rpt"/>
</dbReference>
<evidence type="ECO:0000256" key="4">
    <source>
        <dbReference type="ARBA" id="ARBA00037519"/>
    </source>
</evidence>
<comment type="caution">
    <text evidence="6">The sequence shown here is derived from an EMBL/GenBank/DDBJ whole genome shotgun (WGS) entry which is preliminary data.</text>
</comment>
<dbReference type="InterPro" id="IPR003591">
    <property type="entry name" value="Leu-rich_rpt_typical-subtyp"/>
</dbReference>
<comment type="similarity">
    <text evidence="3">Belongs to the SHOC2 family.</text>
</comment>
<dbReference type="SUPFAM" id="SSF52058">
    <property type="entry name" value="L domain-like"/>
    <property type="match status" value="1"/>
</dbReference>
<comment type="function">
    <text evidence="4">Leucine-rich repeat protein that likely mediates protein interactions, possibly in the context of signal transduction.</text>
</comment>
<dbReference type="Gene3D" id="3.80.10.10">
    <property type="entry name" value="Ribonuclease Inhibitor"/>
    <property type="match status" value="1"/>
</dbReference>
<evidence type="ECO:0000259" key="5">
    <source>
        <dbReference type="Pfam" id="PF23598"/>
    </source>
</evidence>
<organism evidence="6 7">
    <name type="scientific">Morella rubra</name>
    <name type="common">Chinese bayberry</name>
    <dbReference type="NCBI Taxonomy" id="262757"/>
    <lineage>
        <taxon>Eukaryota</taxon>
        <taxon>Viridiplantae</taxon>
        <taxon>Streptophyta</taxon>
        <taxon>Embryophyta</taxon>
        <taxon>Tracheophyta</taxon>
        <taxon>Spermatophyta</taxon>
        <taxon>Magnoliopsida</taxon>
        <taxon>eudicotyledons</taxon>
        <taxon>Gunneridae</taxon>
        <taxon>Pentapetalae</taxon>
        <taxon>rosids</taxon>
        <taxon>fabids</taxon>
        <taxon>Fagales</taxon>
        <taxon>Myricaceae</taxon>
        <taxon>Morella</taxon>
    </lineage>
</organism>
<dbReference type="FunFam" id="3.80.10.10:FF:000405">
    <property type="entry name" value="Plant intracellular Ras-group-related LRR protein 4"/>
    <property type="match status" value="1"/>
</dbReference>
<reference evidence="6 7" key="1">
    <citation type="journal article" date="2019" name="Plant Biotechnol. J.">
        <title>The red bayberry genome and genetic basis of sex determination.</title>
        <authorList>
            <person name="Jia H.M."/>
            <person name="Jia H.J."/>
            <person name="Cai Q.L."/>
            <person name="Wang Y."/>
            <person name="Zhao H.B."/>
            <person name="Yang W.F."/>
            <person name="Wang G.Y."/>
            <person name="Li Y.H."/>
            <person name="Zhan D.L."/>
            <person name="Shen Y.T."/>
            <person name="Niu Q.F."/>
            <person name="Chang L."/>
            <person name="Qiu J."/>
            <person name="Zhao L."/>
            <person name="Xie H.B."/>
            <person name="Fu W.Y."/>
            <person name="Jin J."/>
            <person name="Li X.W."/>
            <person name="Jiao Y."/>
            <person name="Zhou C.C."/>
            <person name="Tu T."/>
            <person name="Chai C.Y."/>
            <person name="Gao J.L."/>
            <person name="Fan L.J."/>
            <person name="van de Weg E."/>
            <person name="Wang J.Y."/>
            <person name="Gao Z.S."/>
        </authorList>
    </citation>
    <scope>NUCLEOTIDE SEQUENCE [LARGE SCALE GENOMIC DNA]</scope>
    <source>
        <tissue evidence="6">Leaves</tissue>
    </source>
</reference>
<dbReference type="InterPro" id="IPR032675">
    <property type="entry name" value="LRR_dom_sf"/>
</dbReference>
<dbReference type="Pfam" id="PF23598">
    <property type="entry name" value="LRR_14"/>
    <property type="match status" value="1"/>
</dbReference>
<dbReference type="InterPro" id="IPR055414">
    <property type="entry name" value="LRR_R13L4/SHOC2-like"/>
</dbReference>